<keyword evidence="9" id="KW-1185">Reference proteome</keyword>
<evidence type="ECO:0000256" key="6">
    <source>
        <dbReference type="PIRSR" id="PIRSR604254-1"/>
    </source>
</evidence>
<feature type="transmembrane region" description="Helical" evidence="7">
    <location>
        <begin position="212"/>
        <end position="233"/>
    </location>
</feature>
<dbReference type="OrthoDB" id="529367at2759"/>
<reference evidence="9" key="1">
    <citation type="submission" date="2016-05" db="EMBL/GenBank/DDBJ databases">
        <title>Comparative genomics of biotechnologically important yeasts.</title>
        <authorList>
            <consortium name="DOE Joint Genome Institute"/>
            <person name="Riley R."/>
            <person name="Haridas S."/>
            <person name="Wolfe K.H."/>
            <person name="Lopes M.R."/>
            <person name="Hittinger C.T."/>
            <person name="Goker M."/>
            <person name="Salamov A."/>
            <person name="Wisecaver J."/>
            <person name="Long T.M."/>
            <person name="Aerts A.L."/>
            <person name="Barry K."/>
            <person name="Choi C."/>
            <person name="Clum A."/>
            <person name="Coughlan A.Y."/>
            <person name="Deshpande S."/>
            <person name="Douglass A.P."/>
            <person name="Hanson S.J."/>
            <person name="Klenk H.-P."/>
            <person name="Labutti K."/>
            <person name="Lapidus A."/>
            <person name="Lindquist E."/>
            <person name="Lipzen A."/>
            <person name="Meier-Kolthoff J.P."/>
            <person name="Ohm R.A."/>
            <person name="Otillar R.P."/>
            <person name="Pangilinan J."/>
            <person name="Peng Y."/>
            <person name="Rokas A."/>
            <person name="Rosa C.A."/>
            <person name="Scheuner C."/>
            <person name="Sibirny A.A."/>
            <person name="Slot J.C."/>
            <person name="Stielow J.B."/>
            <person name="Sun H."/>
            <person name="Kurtzman C.P."/>
            <person name="Blackwell M."/>
            <person name="Grigoriev I.V."/>
            <person name="Jeffries T.W."/>
        </authorList>
    </citation>
    <scope>NUCLEOTIDE SEQUENCE [LARGE SCALE GENOMIC DNA]</scope>
    <source>
        <strain evidence="9">DSM 1968</strain>
    </source>
</reference>
<sequence>MSTTHTLRNRGPASQEQSLKHNLQEEISLVKKTILRLYHWNEIPDWQKDNSYILTGYVRETLDYLACLKSLTYIHNETINIYSHLIPGLLLIVSNFFLVNWNLFLPTFTTTVFLDKAIVLLFLMGLSSCLALSSCFHCFKCHSLEISAFINKLDYLGINILITTSMLSLIYFALIDYPHLISVFWSITLVLGAICSISSLHSSFSSVKWRPYRATMFVLFGLSGLFPVVSSFVKIGYAETWNRAQLNYIFLEAFLYIFGAFLYAARIPERFWPGKFDLYGHSHQLFHFLVVLAACAHGKGLIESYKYAHQYVLLAH</sequence>
<dbReference type="AlphaFoldDB" id="A0A1D2V9F5"/>
<evidence type="ECO:0000313" key="9">
    <source>
        <dbReference type="Proteomes" id="UP000095038"/>
    </source>
</evidence>
<evidence type="ECO:0000256" key="7">
    <source>
        <dbReference type="SAM" id="Phobius"/>
    </source>
</evidence>
<dbReference type="FunCoup" id="A0A1D2V9F5">
    <property type="interactions" value="300"/>
</dbReference>
<evidence type="ECO:0000256" key="2">
    <source>
        <dbReference type="ARBA" id="ARBA00007018"/>
    </source>
</evidence>
<dbReference type="GeneID" id="30964587"/>
<dbReference type="PANTHER" id="PTHR20855">
    <property type="entry name" value="ADIPOR/PROGESTIN RECEPTOR-RELATED"/>
    <property type="match status" value="1"/>
</dbReference>
<comment type="subcellular location">
    <subcellularLocation>
        <location evidence="1">Membrane</location>
        <topology evidence="1">Multi-pass membrane protein</topology>
    </subcellularLocation>
</comment>
<comment type="similarity">
    <text evidence="2">Belongs to the ADIPOR family.</text>
</comment>
<evidence type="ECO:0000256" key="4">
    <source>
        <dbReference type="ARBA" id="ARBA00022989"/>
    </source>
</evidence>
<dbReference type="PANTHER" id="PTHR20855:SF52">
    <property type="entry name" value="ADIPONECTIN RECEPTOR PROTEIN"/>
    <property type="match status" value="1"/>
</dbReference>
<feature type="transmembrane region" description="Helical" evidence="7">
    <location>
        <begin position="180"/>
        <end position="200"/>
    </location>
</feature>
<dbReference type="STRING" id="1344418.A0A1D2V9F5"/>
<feature type="transmembrane region" description="Helical" evidence="7">
    <location>
        <begin position="153"/>
        <end position="174"/>
    </location>
</feature>
<feature type="transmembrane region" description="Helical" evidence="7">
    <location>
        <begin position="79"/>
        <end position="98"/>
    </location>
</feature>
<keyword evidence="6" id="KW-0479">Metal-binding</keyword>
<evidence type="ECO:0000313" key="8">
    <source>
        <dbReference type="EMBL" id="ODV58145.1"/>
    </source>
</evidence>
<protein>
    <submittedName>
        <fullName evidence="8">HlyIII-domain-containing protein</fullName>
    </submittedName>
</protein>
<evidence type="ECO:0000256" key="3">
    <source>
        <dbReference type="ARBA" id="ARBA00022692"/>
    </source>
</evidence>
<organism evidence="8 9">
    <name type="scientific">Ascoidea rubescens DSM 1968</name>
    <dbReference type="NCBI Taxonomy" id="1344418"/>
    <lineage>
        <taxon>Eukaryota</taxon>
        <taxon>Fungi</taxon>
        <taxon>Dikarya</taxon>
        <taxon>Ascomycota</taxon>
        <taxon>Saccharomycotina</taxon>
        <taxon>Saccharomycetes</taxon>
        <taxon>Ascoideaceae</taxon>
        <taxon>Ascoidea</taxon>
    </lineage>
</organism>
<evidence type="ECO:0000256" key="1">
    <source>
        <dbReference type="ARBA" id="ARBA00004141"/>
    </source>
</evidence>
<feature type="binding site" evidence="6">
    <location>
        <position position="287"/>
    </location>
    <ligand>
        <name>Zn(2+)</name>
        <dbReference type="ChEBI" id="CHEBI:29105"/>
    </ligand>
</feature>
<dbReference type="Pfam" id="PF03006">
    <property type="entry name" value="HlyIII"/>
    <property type="match status" value="1"/>
</dbReference>
<feature type="binding site" evidence="6">
    <location>
        <position position="137"/>
    </location>
    <ligand>
        <name>Zn(2+)</name>
        <dbReference type="ChEBI" id="CHEBI:29105"/>
    </ligand>
</feature>
<dbReference type="RefSeq" id="XP_020044452.1">
    <property type="nucleotide sequence ID" value="XM_020190951.1"/>
</dbReference>
<feature type="transmembrane region" description="Helical" evidence="7">
    <location>
        <begin position="245"/>
        <end position="265"/>
    </location>
</feature>
<dbReference type="InterPro" id="IPR004254">
    <property type="entry name" value="AdipoR/HlyIII-related"/>
</dbReference>
<evidence type="ECO:0000256" key="5">
    <source>
        <dbReference type="ARBA" id="ARBA00023136"/>
    </source>
</evidence>
<dbReference type="GO" id="GO:0046872">
    <property type="term" value="F:metal ion binding"/>
    <property type="evidence" value="ECO:0007669"/>
    <property type="project" value="UniProtKB-KW"/>
</dbReference>
<feature type="binding site" evidence="6">
    <location>
        <position position="283"/>
    </location>
    <ligand>
        <name>Zn(2+)</name>
        <dbReference type="ChEBI" id="CHEBI:29105"/>
    </ligand>
</feature>
<keyword evidence="5 7" id="KW-0472">Membrane</keyword>
<keyword evidence="4 7" id="KW-1133">Transmembrane helix</keyword>
<gene>
    <name evidence="8" type="ORF">ASCRUDRAFT_39690</name>
</gene>
<dbReference type="EMBL" id="KV454494">
    <property type="protein sequence ID" value="ODV58145.1"/>
    <property type="molecule type" value="Genomic_DNA"/>
</dbReference>
<dbReference type="GO" id="GO:0016020">
    <property type="term" value="C:membrane"/>
    <property type="evidence" value="ECO:0007669"/>
    <property type="project" value="UniProtKB-SubCell"/>
</dbReference>
<dbReference type="Proteomes" id="UP000095038">
    <property type="component" value="Unassembled WGS sequence"/>
</dbReference>
<dbReference type="GO" id="GO:0038023">
    <property type="term" value="F:signaling receptor activity"/>
    <property type="evidence" value="ECO:0007669"/>
    <property type="project" value="TreeGrafter"/>
</dbReference>
<proteinExistence type="inferred from homology"/>
<name>A0A1D2V9F5_9ASCO</name>
<keyword evidence="3 7" id="KW-0812">Transmembrane</keyword>
<dbReference type="GO" id="GO:0006882">
    <property type="term" value="P:intracellular zinc ion homeostasis"/>
    <property type="evidence" value="ECO:0007669"/>
    <property type="project" value="TreeGrafter"/>
</dbReference>
<feature type="transmembrane region" description="Helical" evidence="7">
    <location>
        <begin position="118"/>
        <end position="141"/>
    </location>
</feature>
<keyword evidence="6" id="KW-0862">Zinc</keyword>
<dbReference type="InParanoid" id="A0A1D2V9F5"/>
<accession>A0A1D2V9F5</accession>